<keyword evidence="4" id="KW-0378">Hydrolase</keyword>
<sequence>MLSWPLLSGWLPVVLHGAAIAATAVLVWRLWWSGTSQHSRIRVVAGCLAVSATATVVVTYLARNVWLLIPDDSQAAVYVWIGMAMLAISAAIVPVVSDRRLPRTLAGLVAAAVVVAACANQVNAVFGVYPTAADALGTGQFDQVPLPRDDASVRVMADADPVASRWAVPPQLPARGKAASAPIPSPVSGFSARNAEIYLPPAYFADPRPQLPVLVLIAGQPGTPSDWLTAGNLVGTMDSFAAAHAGLAPVVVVPDGTGSEFGDPLCLDSRRGNADSYLSRDVPAWIRTYLTVDTDPHSWAVGGLSYGGTCALQLATNHPDVYPTFLDISGAAEPGLGDRQKTLAETFSGDPAPFIRVNPLDLLRSHRYPGSAGAIVVGAGDSDTVGDSRAVYAATQAAGMNTHYLELPGAHDWRVFSAGLGRELPWLAHQLNLV</sequence>
<keyword evidence="3" id="KW-0812">Transmembrane</keyword>
<dbReference type="InterPro" id="IPR029058">
    <property type="entry name" value="AB_hydrolase_fold"/>
</dbReference>
<gene>
    <name evidence="4" type="ORF">MU0050_000811</name>
</gene>
<evidence type="ECO:0000256" key="2">
    <source>
        <dbReference type="ARBA" id="ARBA00022525"/>
    </source>
</evidence>
<dbReference type="SUPFAM" id="SSF53474">
    <property type="entry name" value="alpha/beta-Hydrolases"/>
    <property type="match status" value="1"/>
</dbReference>
<feature type="transmembrane region" description="Helical" evidence="3">
    <location>
        <begin position="108"/>
        <end position="129"/>
    </location>
</feature>
<proteinExistence type="predicted"/>
<comment type="subcellular location">
    <subcellularLocation>
        <location evidence="1">Secreted</location>
    </subcellularLocation>
</comment>
<evidence type="ECO:0000256" key="1">
    <source>
        <dbReference type="ARBA" id="ARBA00004613"/>
    </source>
</evidence>
<keyword evidence="5" id="KW-1185">Reference proteome</keyword>
<dbReference type="Pfam" id="PF00756">
    <property type="entry name" value="Esterase"/>
    <property type="match status" value="1"/>
</dbReference>
<keyword evidence="3" id="KW-1133">Transmembrane helix</keyword>
<dbReference type="RefSeq" id="WP_316514480.1">
    <property type="nucleotide sequence ID" value="NZ_OY726395.1"/>
</dbReference>
<dbReference type="GO" id="GO:0016787">
    <property type="term" value="F:hydrolase activity"/>
    <property type="evidence" value="ECO:0007669"/>
    <property type="project" value="UniProtKB-KW"/>
</dbReference>
<keyword evidence="3" id="KW-0472">Membrane</keyword>
<evidence type="ECO:0000256" key="3">
    <source>
        <dbReference type="SAM" id="Phobius"/>
    </source>
</evidence>
<feature type="transmembrane region" description="Helical" evidence="3">
    <location>
        <begin position="6"/>
        <end position="31"/>
    </location>
</feature>
<dbReference type="PANTHER" id="PTHR48098:SF1">
    <property type="entry name" value="DIACYLGLYCEROL ACYLTRANSFERASE_MYCOLYLTRANSFERASE AG85A"/>
    <property type="match status" value="1"/>
</dbReference>
<dbReference type="EMBL" id="OY726395">
    <property type="protein sequence ID" value="CAJ1580034.1"/>
    <property type="molecule type" value="Genomic_DNA"/>
</dbReference>
<feature type="transmembrane region" description="Helical" evidence="3">
    <location>
        <begin position="75"/>
        <end position="96"/>
    </location>
</feature>
<dbReference type="Gene3D" id="3.40.50.1820">
    <property type="entry name" value="alpha/beta hydrolase"/>
    <property type="match status" value="1"/>
</dbReference>
<dbReference type="InterPro" id="IPR000801">
    <property type="entry name" value="Esterase-like"/>
</dbReference>
<organism evidence="4 5">
    <name type="scientific">[Mycobacterium] wendilense</name>
    <dbReference type="NCBI Taxonomy" id="3064284"/>
    <lineage>
        <taxon>Bacteria</taxon>
        <taxon>Bacillati</taxon>
        <taxon>Actinomycetota</taxon>
        <taxon>Actinomycetes</taxon>
        <taxon>Mycobacteriales</taxon>
        <taxon>Mycobacteriaceae</taxon>
        <taxon>Mycolicibacter</taxon>
    </lineage>
</organism>
<feature type="transmembrane region" description="Helical" evidence="3">
    <location>
        <begin position="43"/>
        <end position="63"/>
    </location>
</feature>
<dbReference type="PANTHER" id="PTHR48098">
    <property type="entry name" value="ENTEROCHELIN ESTERASE-RELATED"/>
    <property type="match status" value="1"/>
</dbReference>
<reference evidence="4 5" key="1">
    <citation type="submission" date="2023-08" db="EMBL/GenBank/DDBJ databases">
        <authorList>
            <person name="Folkvardsen B D."/>
            <person name="Norman A."/>
        </authorList>
    </citation>
    <scope>NUCLEOTIDE SEQUENCE [LARGE SCALE GENOMIC DNA]</scope>
    <source>
        <strain evidence="4 5">Mu0050</strain>
    </source>
</reference>
<dbReference type="Proteomes" id="UP001190466">
    <property type="component" value="Chromosome"/>
</dbReference>
<accession>A0ABM9M9X0</accession>
<evidence type="ECO:0000313" key="5">
    <source>
        <dbReference type="Proteomes" id="UP001190466"/>
    </source>
</evidence>
<dbReference type="InterPro" id="IPR050583">
    <property type="entry name" value="Mycobacterial_A85_antigen"/>
</dbReference>
<evidence type="ECO:0000313" key="4">
    <source>
        <dbReference type="EMBL" id="CAJ1580034.1"/>
    </source>
</evidence>
<protein>
    <submittedName>
        <fullName evidence="4">Alpha/beta hydrolase-fold protein</fullName>
    </submittedName>
</protein>
<keyword evidence="2" id="KW-0964">Secreted</keyword>
<name>A0ABM9M9X0_9MYCO</name>